<dbReference type="SUPFAM" id="SSF48317">
    <property type="entry name" value="Acid phosphatase/Vanadium-dependent haloperoxidase"/>
    <property type="match status" value="1"/>
</dbReference>
<protein>
    <submittedName>
        <fullName evidence="3">Phosphatase PAP2 family protein</fullName>
    </submittedName>
</protein>
<reference evidence="2" key="1">
    <citation type="journal article" date="2022" name="Front. Microbiol.">
        <title>Identification of a novel aminoglycoside O-nucleotidyltransferase AadA33 in Providencia vermicola.</title>
        <authorList>
            <person name="Feng C."/>
            <person name="Gao M."/>
            <person name="Jiang W."/>
            <person name="Shi W."/>
            <person name="Li A."/>
            <person name="Liu S."/>
            <person name="Zhang L."/>
            <person name="Zhang X."/>
            <person name="Li Q."/>
            <person name="Lin H."/>
            <person name="Lu J."/>
            <person name="Li K."/>
            <person name="Zhang H."/>
            <person name="Hu Y."/>
            <person name="Bao Q."/>
            <person name="Lin X."/>
        </authorList>
    </citation>
    <scope>NUCLEOTIDE SEQUENCE</scope>
    <source>
        <strain evidence="2">P13</strain>
    </source>
</reference>
<feature type="transmembrane region" description="Helical" evidence="1">
    <location>
        <begin position="181"/>
        <end position="201"/>
    </location>
</feature>
<dbReference type="EMBL" id="CP097327">
    <property type="protein sequence ID" value="USB37426.1"/>
    <property type="molecule type" value="Genomic_DNA"/>
</dbReference>
<dbReference type="InterPro" id="IPR036938">
    <property type="entry name" value="PAP2/HPO_sf"/>
</dbReference>
<dbReference type="EMBL" id="CP116222">
    <property type="protein sequence ID" value="WFC06359.1"/>
    <property type="molecule type" value="Genomic_DNA"/>
</dbReference>
<evidence type="ECO:0000256" key="1">
    <source>
        <dbReference type="SAM" id="Phobius"/>
    </source>
</evidence>
<feature type="transmembrane region" description="Helical" evidence="1">
    <location>
        <begin position="127"/>
        <end position="144"/>
    </location>
</feature>
<keyword evidence="1" id="KW-1133">Transmembrane helix</keyword>
<keyword evidence="1" id="KW-0812">Transmembrane</keyword>
<keyword evidence="1" id="KW-0472">Membrane</keyword>
<reference evidence="3" key="2">
    <citation type="submission" date="2023-01" db="EMBL/GenBank/DDBJ databases">
        <title>The prevalence of carbapenem-resistant bacteria in aquaculture in China and the genetic diversity of carbapenem-resistant genes.</title>
        <authorList>
            <person name="Wen R."/>
        </authorList>
    </citation>
    <scope>NUCLEOTIDE SEQUENCE</scope>
    <source>
        <strain evidence="3">PVA41-chromosome</strain>
    </source>
</reference>
<feature type="transmembrane region" description="Helical" evidence="1">
    <location>
        <begin position="46"/>
        <end position="66"/>
    </location>
</feature>
<evidence type="ECO:0000313" key="3">
    <source>
        <dbReference type="EMBL" id="WFC06359.1"/>
    </source>
</evidence>
<evidence type="ECO:0000313" key="4">
    <source>
        <dbReference type="Proteomes" id="UP001057142"/>
    </source>
</evidence>
<accession>A0AAX3RXJ6</accession>
<evidence type="ECO:0000313" key="5">
    <source>
        <dbReference type="Proteomes" id="UP001222403"/>
    </source>
</evidence>
<proteinExistence type="predicted"/>
<feature type="transmembrane region" description="Helical" evidence="1">
    <location>
        <begin position="78"/>
        <end position="96"/>
    </location>
</feature>
<dbReference type="AlphaFoldDB" id="A0AAX3RXJ6"/>
<evidence type="ECO:0000313" key="2">
    <source>
        <dbReference type="EMBL" id="USB37426.1"/>
    </source>
</evidence>
<feature type="transmembrane region" description="Helical" evidence="1">
    <location>
        <begin position="7"/>
        <end position="26"/>
    </location>
</feature>
<dbReference type="RefSeq" id="WP_247047347.1">
    <property type="nucleotide sequence ID" value="NZ_CP097327.1"/>
</dbReference>
<keyword evidence="4" id="KW-1185">Reference proteome</keyword>
<dbReference type="Proteomes" id="UP001057142">
    <property type="component" value="Chromosome"/>
</dbReference>
<dbReference type="Gene3D" id="1.20.144.10">
    <property type="entry name" value="Phosphatidic acid phosphatase type 2/haloperoxidase"/>
    <property type="match status" value="1"/>
</dbReference>
<sequence length="205" mass="22984">MNFKHILLRLLYCLLGWGTVGIIYQFTGEIDENATLLAPSWVDNAIPYNVEAIWLYLSFFVFIPLGYLCSSLSQAPRLMFAMQLCALISGVIYLFFPTTMSYPPIECLSLAGHALCHLMSIDSPQNLLPSLHVSLTLVVLNALWSSQQIIRTTIYLLWAIAICASVLILKRHLFIDVVTGALTAISVLYIVRFAQPAVCLWRKAK</sequence>
<feature type="transmembrane region" description="Helical" evidence="1">
    <location>
        <begin position="156"/>
        <end position="175"/>
    </location>
</feature>
<organism evidence="3 5">
    <name type="scientific">Providencia vermicola</name>
    <dbReference type="NCBI Taxonomy" id="333965"/>
    <lineage>
        <taxon>Bacteria</taxon>
        <taxon>Pseudomonadati</taxon>
        <taxon>Pseudomonadota</taxon>
        <taxon>Gammaproteobacteria</taxon>
        <taxon>Enterobacterales</taxon>
        <taxon>Morganellaceae</taxon>
        <taxon>Providencia</taxon>
    </lineage>
</organism>
<dbReference type="Proteomes" id="UP001222403">
    <property type="component" value="Chromosome"/>
</dbReference>
<name>A0AAX3RXJ6_9GAMM</name>
<gene>
    <name evidence="2" type="ORF">M5J11_02620</name>
    <name evidence="3" type="ORF">PG365_16975</name>
</gene>